<name>A0ABV3T469_9GAMM</name>
<keyword evidence="3" id="KW-0378">Hydrolase</keyword>
<dbReference type="InterPro" id="IPR058712">
    <property type="entry name" value="SRA_ScoMcrA"/>
</dbReference>
<evidence type="ECO:0000313" key="3">
    <source>
        <dbReference type="EMBL" id="MEX0430001.1"/>
    </source>
</evidence>
<dbReference type="Pfam" id="PF26348">
    <property type="entry name" value="SRA_ScoMcrA"/>
    <property type="match status" value="1"/>
</dbReference>
<dbReference type="Proteomes" id="UP001556637">
    <property type="component" value="Unassembled WGS sequence"/>
</dbReference>
<reference evidence="3 4" key="1">
    <citation type="submission" date="2024-02" db="EMBL/GenBank/DDBJ databases">
        <title>New especies of Spiribacter isolated from saline water.</title>
        <authorList>
            <person name="Leon M.J."/>
            <person name="De La Haba R."/>
            <person name="Sanchez-Porro C."/>
            <person name="Ventosa A."/>
        </authorList>
    </citation>
    <scope>NUCLEOTIDE SEQUENCE [LARGE SCALE GENOMIC DNA]</scope>
    <source>
        <strain evidence="4">ag22IC4-189</strain>
    </source>
</reference>
<dbReference type="GO" id="GO:0004519">
    <property type="term" value="F:endonuclease activity"/>
    <property type="evidence" value="ECO:0007669"/>
    <property type="project" value="UniProtKB-KW"/>
</dbReference>
<keyword evidence="3" id="KW-0540">Nuclease</keyword>
<dbReference type="Gene3D" id="1.10.30.50">
    <property type="match status" value="1"/>
</dbReference>
<feature type="region of interest" description="Disordered" evidence="1">
    <location>
        <begin position="165"/>
        <end position="187"/>
    </location>
</feature>
<accession>A0ABV3T469</accession>
<dbReference type="EMBL" id="JBAKFF010000001">
    <property type="protein sequence ID" value="MEX0430001.1"/>
    <property type="molecule type" value="Genomic_DNA"/>
</dbReference>
<dbReference type="RefSeq" id="WP_367982797.1">
    <property type="nucleotide sequence ID" value="NZ_JBAKFF010000001.1"/>
</dbReference>
<proteinExistence type="predicted"/>
<evidence type="ECO:0000313" key="4">
    <source>
        <dbReference type="Proteomes" id="UP001556637"/>
    </source>
</evidence>
<dbReference type="CDD" id="cd00085">
    <property type="entry name" value="HNHc"/>
    <property type="match status" value="1"/>
</dbReference>
<keyword evidence="3" id="KW-0255">Endonuclease</keyword>
<dbReference type="InterPro" id="IPR003615">
    <property type="entry name" value="HNH_nuc"/>
</dbReference>
<comment type="caution">
    <text evidence="3">The sequence shown here is derived from an EMBL/GenBank/DDBJ whole genome shotgun (WGS) entry which is preliminary data.</text>
</comment>
<feature type="domain" description="HNH nuclease" evidence="2">
    <location>
        <begin position="192"/>
        <end position="251"/>
    </location>
</feature>
<dbReference type="SMART" id="SM00507">
    <property type="entry name" value="HNHc"/>
    <property type="match status" value="1"/>
</dbReference>
<evidence type="ECO:0000259" key="2">
    <source>
        <dbReference type="SMART" id="SM00507"/>
    </source>
</evidence>
<gene>
    <name evidence="3" type="ORF">V6X30_01125</name>
</gene>
<dbReference type="InterPro" id="IPR002711">
    <property type="entry name" value="HNH"/>
</dbReference>
<organism evidence="3 4">
    <name type="scientific">Spiribacter insolitus</name>
    <dbReference type="NCBI Taxonomy" id="3122417"/>
    <lineage>
        <taxon>Bacteria</taxon>
        <taxon>Pseudomonadati</taxon>
        <taxon>Pseudomonadota</taxon>
        <taxon>Gammaproteobacteria</taxon>
        <taxon>Chromatiales</taxon>
        <taxon>Ectothiorhodospiraceae</taxon>
        <taxon>Spiribacter</taxon>
    </lineage>
</organism>
<protein>
    <submittedName>
        <fullName evidence="3">HNH endonuclease signature motif containing protein</fullName>
    </submittedName>
</protein>
<sequence length="280" mass="30906">MYDFIEGQVYKRRDIHDRYGGQHQGGICTPSRYPVIFLFTGQSGTRHGYGDGWSDGVFEYFGQGQYGDMNFSRGNEAIRSHLANGRDLLLFEKLDHQGMVRFQGAFICGGFNIVQAPDSNDELRQAIVFHLIPERAELAGANAPADAAAPSRPTVHRTLAELRQRAKDAAKTPKQAQPSKTAWRAAHERSEAVKDYALARADGICERCNEKAPFETSSGLPFLEVHHLTRLSDGGPDAPDKVAAICPNCHREIHHGREGRDINHRLADAIDAKEAAIACS</sequence>
<dbReference type="Pfam" id="PF01844">
    <property type="entry name" value="HNH"/>
    <property type="match status" value="1"/>
</dbReference>
<evidence type="ECO:0000256" key="1">
    <source>
        <dbReference type="SAM" id="MobiDB-lite"/>
    </source>
</evidence>
<keyword evidence="4" id="KW-1185">Reference proteome</keyword>